<organism evidence="1 2">
    <name type="scientific">Candidatus Andeanibacterium colombiense</name>
    <dbReference type="NCBI Taxonomy" id="3121345"/>
    <lineage>
        <taxon>Bacteria</taxon>
        <taxon>Pseudomonadati</taxon>
        <taxon>Pseudomonadota</taxon>
        <taxon>Alphaproteobacteria</taxon>
        <taxon>Sphingomonadales</taxon>
        <taxon>Sphingomonadaceae</taxon>
        <taxon>Candidatus Andeanibacterium</taxon>
    </lineage>
</organism>
<name>A0AAJ5X3Z4_9SPHN</name>
<sequence length="267" mass="29880">MASVPNNLPLFYKDLMPLNLRDHEKWSAHRTQTADWLVDQHAVPLTVDEFALAQRDFPIVFSSGDAPVPLALFGLNEGVNVYVDEKGLVANDAIYVPAYARRYPFMLARMDSKSDSMTLCFDPTAGLLGEFEDGDRLFEEGGEPTAHTQAVLKFCEDFEVAGQRTQAFMDELKKNDLLIEGEVGITQEGLEQPFIYRGFQLINREKFNEVRGDQLRSWNQSGFLALVHAHFFSLDLMRIIFARQTQQGKGPGAELAAAKAAESASKN</sequence>
<dbReference type="KEGG" id="acob:P0Y56_03305"/>
<reference evidence="1" key="1">
    <citation type="submission" date="2023-03" db="EMBL/GenBank/DDBJ databases">
        <title>Andean soil-derived lignocellulolytic bacterial consortium as a source of novel taxa and putative plastic-active enzymes.</title>
        <authorList>
            <person name="Diaz-Garcia L."/>
            <person name="Chuvochina M."/>
            <person name="Feuerriegel G."/>
            <person name="Bunk B."/>
            <person name="Sproer C."/>
            <person name="Streit W.R."/>
            <person name="Rodriguez L.M."/>
            <person name="Overmann J."/>
            <person name="Jimenez D.J."/>
        </authorList>
    </citation>
    <scope>NUCLEOTIDE SEQUENCE</scope>
    <source>
        <strain evidence="1">MAG 26</strain>
    </source>
</reference>
<accession>A0AAJ5X3Z4</accession>
<dbReference type="Proteomes" id="UP001218362">
    <property type="component" value="Chromosome"/>
</dbReference>
<dbReference type="AlphaFoldDB" id="A0AAJ5X3Z4"/>
<proteinExistence type="predicted"/>
<dbReference type="EMBL" id="CP119316">
    <property type="protein sequence ID" value="WEK47325.1"/>
    <property type="molecule type" value="Genomic_DNA"/>
</dbReference>
<evidence type="ECO:0000313" key="1">
    <source>
        <dbReference type="EMBL" id="WEK47325.1"/>
    </source>
</evidence>
<evidence type="ECO:0000313" key="2">
    <source>
        <dbReference type="Proteomes" id="UP001218362"/>
    </source>
</evidence>
<dbReference type="InterPro" id="IPR010836">
    <property type="entry name" value="SapC"/>
</dbReference>
<gene>
    <name evidence="1" type="ORF">P0Y56_03305</name>
</gene>
<dbReference type="Pfam" id="PF07277">
    <property type="entry name" value="SapC"/>
    <property type="match status" value="1"/>
</dbReference>
<protein>
    <submittedName>
        <fullName evidence="1">SapC family protein</fullName>
    </submittedName>
</protein>